<evidence type="ECO:0000256" key="1">
    <source>
        <dbReference type="ARBA" id="ARBA00001933"/>
    </source>
</evidence>
<dbReference type="STRING" id="1280514.AXFE_12700"/>
<dbReference type="RefSeq" id="WP_052605024.1">
    <property type="nucleotide sequence ID" value="NZ_JXYS01000029.1"/>
</dbReference>
<evidence type="ECO:0000256" key="3">
    <source>
        <dbReference type="ARBA" id="ARBA00023239"/>
    </source>
</evidence>
<reference evidence="5 6" key="1">
    <citation type="submission" date="2015-01" db="EMBL/GenBank/DDBJ databases">
        <title>Draft genome of the acidophilic iron oxidizer Acidithrix ferrooxidans strain Py-F3.</title>
        <authorList>
            <person name="Poehlein A."/>
            <person name="Eisen S."/>
            <person name="Schloemann M."/>
            <person name="Johnson B.D."/>
            <person name="Daniel R."/>
            <person name="Muehling M."/>
        </authorList>
    </citation>
    <scope>NUCLEOTIDE SEQUENCE [LARGE SCALE GENOMIC DNA]</scope>
    <source>
        <strain evidence="5 6">Py-F3</strain>
    </source>
</reference>
<dbReference type="InterPro" id="IPR001926">
    <property type="entry name" value="TrpB-like_PALP"/>
</dbReference>
<keyword evidence="6" id="KW-1185">Reference proteome</keyword>
<proteinExistence type="predicted"/>
<dbReference type="Gene3D" id="3.40.50.1100">
    <property type="match status" value="2"/>
</dbReference>
<evidence type="ECO:0000256" key="2">
    <source>
        <dbReference type="ARBA" id="ARBA00022898"/>
    </source>
</evidence>
<dbReference type="Pfam" id="PF00291">
    <property type="entry name" value="PALP"/>
    <property type="match status" value="1"/>
</dbReference>
<accession>A0A0D8HIL1</accession>
<name>A0A0D8HIL1_9ACTN</name>
<dbReference type="EC" id="4.2.3.1" evidence="5"/>
<dbReference type="GO" id="GO:0003941">
    <property type="term" value="F:L-serine ammonia-lyase activity"/>
    <property type="evidence" value="ECO:0007669"/>
    <property type="project" value="TreeGrafter"/>
</dbReference>
<dbReference type="PATRIC" id="fig|1280514.3.peg.1652"/>
<dbReference type="GO" id="GO:0006565">
    <property type="term" value="P:L-serine catabolic process"/>
    <property type="evidence" value="ECO:0007669"/>
    <property type="project" value="TreeGrafter"/>
</dbReference>
<feature type="domain" description="Tryptophan synthase beta chain-like PALP" evidence="4">
    <location>
        <begin position="57"/>
        <end position="283"/>
    </location>
</feature>
<dbReference type="PANTHER" id="PTHR48078:SF6">
    <property type="entry name" value="L-THREONINE DEHYDRATASE CATABOLIC TDCB"/>
    <property type="match status" value="1"/>
</dbReference>
<evidence type="ECO:0000313" key="6">
    <source>
        <dbReference type="Proteomes" id="UP000032360"/>
    </source>
</evidence>
<dbReference type="PANTHER" id="PTHR48078">
    <property type="entry name" value="THREONINE DEHYDRATASE, MITOCHONDRIAL-RELATED"/>
    <property type="match status" value="1"/>
</dbReference>
<sequence>MSYDISTYAWRCECGGLFDLRKSDVGRGIFRDANDWSLWRYDFLSPYTSSASLGAAITLGEGMTPIIKESVGSVLKLDYLMPTLSFKDRGSTVLVSHAKAINVHRAAADSSGNAGVSLAAYCAVAGIELDIFLPEGTTKRKIKQLDAFGAKVHVIQGDRSAASEAAIDHVESHKIFYASHIYNPLIFNGTKTYLYELFEQLGGRLCENIFIPLGNGTLLLGVSLGLRELRSLGLIDSSPRIIAVQASECSPIAKKWREESLTQSSSYLCGESAGSSIASGIAIHTYQVS</sequence>
<dbReference type="GO" id="GO:0006567">
    <property type="term" value="P:L-threonine catabolic process"/>
    <property type="evidence" value="ECO:0007669"/>
    <property type="project" value="TreeGrafter"/>
</dbReference>
<gene>
    <name evidence="5" type="primary">thrC3</name>
    <name evidence="5" type="ORF">AXFE_12700</name>
</gene>
<dbReference type="GO" id="GO:0004795">
    <property type="term" value="F:threonine synthase activity"/>
    <property type="evidence" value="ECO:0007669"/>
    <property type="project" value="UniProtKB-EC"/>
</dbReference>
<dbReference type="GO" id="GO:0009097">
    <property type="term" value="P:isoleucine biosynthetic process"/>
    <property type="evidence" value="ECO:0007669"/>
    <property type="project" value="TreeGrafter"/>
</dbReference>
<dbReference type="OrthoDB" id="9778118at2"/>
<dbReference type="InterPro" id="IPR050147">
    <property type="entry name" value="Ser/Thr_Dehydratase"/>
</dbReference>
<dbReference type="SUPFAM" id="SSF53686">
    <property type="entry name" value="Tryptophan synthase beta subunit-like PLP-dependent enzymes"/>
    <property type="match status" value="1"/>
</dbReference>
<protein>
    <submittedName>
        <fullName evidence="5">Threonine synthase</fullName>
        <ecNumber evidence="5">4.2.3.1</ecNumber>
    </submittedName>
</protein>
<dbReference type="Proteomes" id="UP000032360">
    <property type="component" value="Unassembled WGS sequence"/>
</dbReference>
<evidence type="ECO:0000259" key="4">
    <source>
        <dbReference type="Pfam" id="PF00291"/>
    </source>
</evidence>
<keyword evidence="2" id="KW-0663">Pyridoxal phosphate</keyword>
<dbReference type="InterPro" id="IPR036052">
    <property type="entry name" value="TrpB-like_PALP_sf"/>
</dbReference>
<comment type="cofactor">
    <cofactor evidence="1">
        <name>pyridoxal 5'-phosphate</name>
        <dbReference type="ChEBI" id="CHEBI:597326"/>
    </cofactor>
</comment>
<dbReference type="GO" id="GO:0004794">
    <property type="term" value="F:threonine deaminase activity"/>
    <property type="evidence" value="ECO:0007669"/>
    <property type="project" value="TreeGrafter"/>
</dbReference>
<organism evidence="5 6">
    <name type="scientific">Acidithrix ferrooxidans</name>
    <dbReference type="NCBI Taxonomy" id="1280514"/>
    <lineage>
        <taxon>Bacteria</taxon>
        <taxon>Bacillati</taxon>
        <taxon>Actinomycetota</taxon>
        <taxon>Acidimicrobiia</taxon>
        <taxon>Acidimicrobiales</taxon>
        <taxon>Acidimicrobiaceae</taxon>
        <taxon>Acidithrix</taxon>
    </lineage>
</organism>
<evidence type="ECO:0000313" key="5">
    <source>
        <dbReference type="EMBL" id="KJF17773.1"/>
    </source>
</evidence>
<keyword evidence="3 5" id="KW-0456">Lyase</keyword>
<dbReference type="EMBL" id="JXYS01000029">
    <property type="protein sequence ID" value="KJF17773.1"/>
    <property type="molecule type" value="Genomic_DNA"/>
</dbReference>
<dbReference type="AlphaFoldDB" id="A0A0D8HIL1"/>
<comment type="caution">
    <text evidence="5">The sequence shown here is derived from an EMBL/GenBank/DDBJ whole genome shotgun (WGS) entry which is preliminary data.</text>
</comment>